<evidence type="ECO:0000313" key="2">
    <source>
        <dbReference type="Proteomes" id="UP001283361"/>
    </source>
</evidence>
<proteinExistence type="predicted"/>
<sequence length="76" mass="8254">MELKRIQTRGLAVASVNNRSTFSESVASGSTRTAFSVGVVKPSQAAHLIDRHPEPSQRVKTSIELRVQIIVLGSRP</sequence>
<gene>
    <name evidence="1" type="ORF">RRG08_051856</name>
</gene>
<evidence type="ECO:0000313" key="1">
    <source>
        <dbReference type="EMBL" id="KAK3765232.1"/>
    </source>
</evidence>
<dbReference type="Proteomes" id="UP001283361">
    <property type="component" value="Unassembled WGS sequence"/>
</dbReference>
<reference evidence="1" key="1">
    <citation type="journal article" date="2023" name="G3 (Bethesda)">
        <title>A reference genome for the long-term kleptoplast-retaining sea slug Elysia crispata morphotype clarki.</title>
        <authorList>
            <person name="Eastman K.E."/>
            <person name="Pendleton A.L."/>
            <person name="Shaikh M.A."/>
            <person name="Suttiyut T."/>
            <person name="Ogas R."/>
            <person name="Tomko P."/>
            <person name="Gavelis G."/>
            <person name="Widhalm J.R."/>
            <person name="Wisecaver J.H."/>
        </authorList>
    </citation>
    <scope>NUCLEOTIDE SEQUENCE</scope>
    <source>
        <strain evidence="1">ECLA1</strain>
    </source>
</reference>
<protein>
    <submittedName>
        <fullName evidence="1">Uncharacterized protein</fullName>
    </submittedName>
</protein>
<keyword evidence="2" id="KW-1185">Reference proteome</keyword>
<accession>A0AAE0Z9E3</accession>
<name>A0AAE0Z9E3_9GAST</name>
<organism evidence="1 2">
    <name type="scientific">Elysia crispata</name>
    <name type="common">lettuce slug</name>
    <dbReference type="NCBI Taxonomy" id="231223"/>
    <lineage>
        <taxon>Eukaryota</taxon>
        <taxon>Metazoa</taxon>
        <taxon>Spiralia</taxon>
        <taxon>Lophotrochozoa</taxon>
        <taxon>Mollusca</taxon>
        <taxon>Gastropoda</taxon>
        <taxon>Heterobranchia</taxon>
        <taxon>Euthyneura</taxon>
        <taxon>Panpulmonata</taxon>
        <taxon>Sacoglossa</taxon>
        <taxon>Placobranchoidea</taxon>
        <taxon>Plakobranchidae</taxon>
        <taxon>Elysia</taxon>
    </lineage>
</organism>
<comment type="caution">
    <text evidence="1">The sequence shown here is derived from an EMBL/GenBank/DDBJ whole genome shotgun (WGS) entry which is preliminary data.</text>
</comment>
<dbReference type="AlphaFoldDB" id="A0AAE0Z9E3"/>
<dbReference type="EMBL" id="JAWDGP010004327">
    <property type="protein sequence ID" value="KAK3765232.1"/>
    <property type="molecule type" value="Genomic_DNA"/>
</dbReference>